<feature type="transmembrane region" description="Helical" evidence="1">
    <location>
        <begin position="235"/>
        <end position="255"/>
    </location>
</feature>
<feature type="transmembrane region" description="Helical" evidence="1">
    <location>
        <begin position="304"/>
        <end position="328"/>
    </location>
</feature>
<evidence type="ECO:0000256" key="1">
    <source>
        <dbReference type="SAM" id="Phobius"/>
    </source>
</evidence>
<keyword evidence="1" id="KW-0812">Transmembrane</keyword>
<evidence type="ECO:0000313" key="4">
    <source>
        <dbReference type="Proteomes" id="UP001295684"/>
    </source>
</evidence>
<feature type="chain" id="PRO_5042080977" evidence="2">
    <location>
        <begin position="33"/>
        <end position="344"/>
    </location>
</feature>
<accession>A0AAD1X758</accession>
<feature type="signal peptide" evidence="2">
    <location>
        <begin position="1"/>
        <end position="32"/>
    </location>
</feature>
<dbReference type="Proteomes" id="UP001295684">
    <property type="component" value="Unassembled WGS sequence"/>
</dbReference>
<keyword evidence="2" id="KW-0732">Signal</keyword>
<reference evidence="3" key="1">
    <citation type="submission" date="2023-07" db="EMBL/GenBank/DDBJ databases">
        <authorList>
            <consortium name="AG Swart"/>
            <person name="Singh M."/>
            <person name="Singh A."/>
            <person name="Seah K."/>
            <person name="Emmerich C."/>
        </authorList>
    </citation>
    <scope>NUCLEOTIDE SEQUENCE</scope>
    <source>
        <strain evidence="3">DP1</strain>
    </source>
</reference>
<evidence type="ECO:0000256" key="2">
    <source>
        <dbReference type="SAM" id="SignalP"/>
    </source>
</evidence>
<dbReference type="AlphaFoldDB" id="A0AAD1X758"/>
<sequence>MKLKCSYILPHYFSVLYIILLFSLSISQEVQPVPEFCSESPSTFSTFRIKSSASAAPLFPTVNTSLFMKYFEGYHLSNNEISSFQGNLTYFTTVYLETNITALMVNPENNKTAYIGFGTEEVKESSDKERQIKFKFFFQFNSENLKKGSWDFEFGIHDDSMMCYYCLDEKHAKMSNITNPTKCKVDIQFKTWGARNIISSQVDLLRWVEDNSYRKFSNSKNYGGYFNRAQNGYQIFHVLMWMIPFASYVVNVFHFDTKDIDINKNPIAIIGYICTSAITTAYIMFSFILFYLCEYFLENIITALFLPFFILMFLATVSCTCLIMYTALLDHKLVCAYSGSYHIS</sequence>
<gene>
    <name evidence="3" type="ORF">ECRASSUSDP1_LOCUS1524</name>
</gene>
<dbReference type="EMBL" id="CAMPGE010001441">
    <property type="protein sequence ID" value="CAI2360226.1"/>
    <property type="molecule type" value="Genomic_DNA"/>
</dbReference>
<protein>
    <submittedName>
        <fullName evidence="3">Uncharacterized protein</fullName>
    </submittedName>
</protein>
<proteinExistence type="predicted"/>
<organism evidence="3 4">
    <name type="scientific">Euplotes crassus</name>
    <dbReference type="NCBI Taxonomy" id="5936"/>
    <lineage>
        <taxon>Eukaryota</taxon>
        <taxon>Sar</taxon>
        <taxon>Alveolata</taxon>
        <taxon>Ciliophora</taxon>
        <taxon>Intramacronucleata</taxon>
        <taxon>Spirotrichea</taxon>
        <taxon>Hypotrichia</taxon>
        <taxon>Euplotida</taxon>
        <taxon>Euplotidae</taxon>
        <taxon>Moneuplotes</taxon>
    </lineage>
</organism>
<keyword evidence="4" id="KW-1185">Reference proteome</keyword>
<feature type="transmembrane region" description="Helical" evidence="1">
    <location>
        <begin position="267"/>
        <end position="292"/>
    </location>
</feature>
<comment type="caution">
    <text evidence="3">The sequence shown here is derived from an EMBL/GenBank/DDBJ whole genome shotgun (WGS) entry which is preliminary data.</text>
</comment>
<name>A0AAD1X758_EUPCR</name>
<keyword evidence="1" id="KW-0472">Membrane</keyword>
<keyword evidence="1" id="KW-1133">Transmembrane helix</keyword>
<evidence type="ECO:0000313" key="3">
    <source>
        <dbReference type="EMBL" id="CAI2360226.1"/>
    </source>
</evidence>